<gene>
    <name evidence="20" type="ORF">FHR19_001442</name>
</gene>
<comment type="subcellular location">
    <subcellularLocation>
        <location evidence="2">Cell inner membrane</location>
        <topology evidence="2">Multi-pass membrane protein</topology>
    </subcellularLocation>
</comment>
<evidence type="ECO:0000313" key="20">
    <source>
        <dbReference type="EMBL" id="MBB5698097.1"/>
    </source>
</evidence>
<feature type="domain" description="PAS" evidence="18">
    <location>
        <begin position="602"/>
        <end position="672"/>
    </location>
</feature>
<dbReference type="Gene3D" id="3.30.565.10">
    <property type="entry name" value="Histidine kinase-like ATPase, C-terminal domain"/>
    <property type="match status" value="1"/>
</dbReference>
<feature type="coiled-coil region" evidence="15">
    <location>
        <begin position="719"/>
        <end position="757"/>
    </location>
</feature>
<feature type="domain" description="Response regulatory" evidence="17">
    <location>
        <begin position="1013"/>
        <end position="1126"/>
    </location>
</feature>
<dbReference type="AlphaFoldDB" id="A0A7W9EHF4"/>
<evidence type="ECO:0000256" key="5">
    <source>
        <dbReference type="ARBA" id="ARBA00022519"/>
    </source>
</evidence>
<keyword evidence="9" id="KW-0677">Repeat</keyword>
<proteinExistence type="predicted"/>
<dbReference type="SMART" id="SM00388">
    <property type="entry name" value="HisKA"/>
    <property type="match status" value="1"/>
</dbReference>
<keyword evidence="5" id="KW-0997">Cell inner membrane</keyword>
<evidence type="ECO:0000259" key="16">
    <source>
        <dbReference type="PROSITE" id="PS50109"/>
    </source>
</evidence>
<sequence length="1128" mass="123703">MHSGLRFLDHPGEMAARIREKDWRGHPLGPPETWPQALRFSLNLCLASSFPMAIYWGPDFHLLYNDAWSAIPADRHPWALGRPGAEVWADIWDVVGPAFDTAMRDGTPFASFDQLLMMERDGVPQETYWNYSGTPIRDEFGHVAGVLNQGNETTRFVLAERESRAEIERLNELFQQSPGAVALVAGPDHRFEMANDTYLELIGRRDVIGRAVREVVPEVVEQGFADLLDNVRLTGKTYRAWGARIMLARGGSAPLEERIVDFVYQPIRDGTGEVARIFIEATDVTDRAVAERALEESQARLELALQAAQGVGVWDWDVVNDRVTADGSFARLYGAEGGDPAEGAPLEDFFAAIHPDDAERVRASIDATLLHGTAFSEEYRLVQPDGSIRWVMAEGRAMRGEGGAMVRFPGITFDITQRKAAEEAARATTEELRQATETQAFIYSLAERQRGLDTPDAIMRLTAAALGRRMELDRVGFYRIAADGSAWFGPGWTSGRLPLMRGSLSADELGLPMTEAYREGRTLVSADCASDECVAGSAVSRLTAAVIGVPLLRQGRWLATLYVNQAEPRAWNPEDIAFVEAVAEISWDAVERANAVAALRESEAQFRAITDSIDHMVWAATPDGAIDYYNARWYEYTGSAPGSTDGDAWDRVLHPDDRDGAFAAWGEAVETGHDYQREYRIWHAPSGSYRWAMGRAAAVRDSDGRVTRWFGTTTDIQTVVEARDVLARSREDLERAVEERTRQLMAAEEQLRQAQKMEAVGQLTGGIAHDFNNMLAVVIGALDLLERRVAQGSTDIARYLTAARDGATRAAGLTQRLLAFARQTPLAPRPIDLDAMVKGMLDLLVRTIGDDIRVETHLAGDLRPAVADPSQLENVVLNLAVNARDAMAGGGTLTIATSQHRVEGEEAERYGVAPGDFLRLCVADTGAGMPPDVVRRAFEPFFTTKAVGKGTGLGLSQVFGFVRQSGGHVRIDSTPGEGTSVHLYLPCAAAEATAPRDRAAADREPPRARPGERVLVVEDEERVRSFSVEALRDLGYGVDAAASGPEALAVIDAGLRPSLLFTDMVMPDMTGRELADAARRRVPELRVLFTSGYTREQRAEGVAGGPPLLPKPFNLQQLADRVREALDR</sequence>
<dbReference type="SMART" id="SM00086">
    <property type="entry name" value="PAC"/>
    <property type="match status" value="3"/>
</dbReference>
<keyword evidence="7" id="KW-0808">Transferase</keyword>
<evidence type="ECO:0000256" key="3">
    <source>
        <dbReference type="ARBA" id="ARBA00012438"/>
    </source>
</evidence>
<dbReference type="InterPro" id="IPR011006">
    <property type="entry name" value="CheY-like_superfamily"/>
</dbReference>
<evidence type="ECO:0000256" key="12">
    <source>
        <dbReference type="ARBA" id="ARBA00022989"/>
    </source>
</evidence>
<dbReference type="InterPro" id="IPR001789">
    <property type="entry name" value="Sig_transdc_resp-reg_receiver"/>
</dbReference>
<feature type="domain" description="PAC" evidence="19">
    <location>
        <begin position="375"/>
        <end position="427"/>
    </location>
</feature>
<comment type="caution">
    <text evidence="20">The sequence shown here is derived from an EMBL/GenBank/DDBJ whole genome shotgun (WGS) entry which is preliminary data.</text>
</comment>
<dbReference type="InterPro" id="IPR003594">
    <property type="entry name" value="HATPase_dom"/>
</dbReference>
<evidence type="ECO:0000256" key="10">
    <source>
        <dbReference type="ARBA" id="ARBA00022741"/>
    </source>
</evidence>
<organism evidence="20 21">
    <name type="scientific">Sphingomonas yantingensis</name>
    <dbReference type="NCBI Taxonomy" id="1241761"/>
    <lineage>
        <taxon>Bacteria</taxon>
        <taxon>Pseudomonadati</taxon>
        <taxon>Pseudomonadota</taxon>
        <taxon>Alphaproteobacteria</taxon>
        <taxon>Sphingomonadales</taxon>
        <taxon>Sphingomonadaceae</taxon>
        <taxon>Sphingomonas</taxon>
    </lineage>
</organism>
<dbReference type="InterPro" id="IPR035965">
    <property type="entry name" value="PAS-like_dom_sf"/>
</dbReference>
<evidence type="ECO:0000256" key="11">
    <source>
        <dbReference type="ARBA" id="ARBA00022777"/>
    </source>
</evidence>
<dbReference type="SUPFAM" id="SSF55781">
    <property type="entry name" value="GAF domain-like"/>
    <property type="match status" value="1"/>
</dbReference>
<dbReference type="CDD" id="cd00130">
    <property type="entry name" value="PAS"/>
    <property type="match status" value="2"/>
</dbReference>
<dbReference type="Pfam" id="PF08447">
    <property type="entry name" value="PAS_3"/>
    <property type="match status" value="2"/>
</dbReference>
<feature type="domain" description="PAC" evidence="19">
    <location>
        <begin position="675"/>
        <end position="728"/>
    </location>
</feature>
<dbReference type="SUPFAM" id="SSF47384">
    <property type="entry name" value="Homodimeric domain of signal transducing histidine kinase"/>
    <property type="match status" value="1"/>
</dbReference>
<dbReference type="FunFam" id="3.30.450.20:FF:000099">
    <property type="entry name" value="Sensory box sensor histidine kinase"/>
    <property type="match status" value="1"/>
</dbReference>
<dbReference type="Pfam" id="PF02518">
    <property type="entry name" value="HATPase_c"/>
    <property type="match status" value="1"/>
</dbReference>
<feature type="domain" description="Histidine kinase" evidence="16">
    <location>
        <begin position="766"/>
        <end position="989"/>
    </location>
</feature>
<dbReference type="InterPro" id="IPR036097">
    <property type="entry name" value="HisK_dim/P_sf"/>
</dbReference>
<dbReference type="Gene3D" id="1.10.287.130">
    <property type="match status" value="1"/>
</dbReference>
<keyword evidence="10" id="KW-0547">Nucleotide-binding</keyword>
<dbReference type="Gene3D" id="3.30.450.40">
    <property type="match status" value="1"/>
</dbReference>
<evidence type="ECO:0000256" key="13">
    <source>
        <dbReference type="ARBA" id="ARBA00023136"/>
    </source>
</evidence>
<evidence type="ECO:0000256" key="4">
    <source>
        <dbReference type="ARBA" id="ARBA00022475"/>
    </source>
</evidence>
<dbReference type="Gene3D" id="2.10.70.100">
    <property type="match status" value="1"/>
</dbReference>
<dbReference type="InterPro" id="IPR000014">
    <property type="entry name" value="PAS"/>
</dbReference>
<dbReference type="Pfam" id="PF08448">
    <property type="entry name" value="PAS_4"/>
    <property type="match status" value="1"/>
</dbReference>
<dbReference type="InterPro" id="IPR029016">
    <property type="entry name" value="GAF-like_dom_sf"/>
</dbReference>
<evidence type="ECO:0000313" key="21">
    <source>
        <dbReference type="Proteomes" id="UP000557739"/>
    </source>
</evidence>
<evidence type="ECO:0000256" key="8">
    <source>
        <dbReference type="ARBA" id="ARBA00022692"/>
    </source>
</evidence>
<dbReference type="Pfam" id="PF00072">
    <property type="entry name" value="Response_reg"/>
    <property type="match status" value="1"/>
</dbReference>
<feature type="domain" description="PAC" evidence="19">
    <location>
        <begin position="239"/>
        <end position="296"/>
    </location>
</feature>
<keyword evidence="15" id="KW-0175">Coiled coil</keyword>
<evidence type="ECO:0000256" key="15">
    <source>
        <dbReference type="SAM" id="Coils"/>
    </source>
</evidence>
<keyword evidence="4" id="KW-1003">Cell membrane</keyword>
<evidence type="ECO:0000256" key="7">
    <source>
        <dbReference type="ARBA" id="ARBA00022679"/>
    </source>
</evidence>
<evidence type="ECO:0000259" key="19">
    <source>
        <dbReference type="PROSITE" id="PS50113"/>
    </source>
</evidence>
<name>A0A7W9EHF4_9SPHN</name>
<dbReference type="SMART" id="SM00448">
    <property type="entry name" value="REC"/>
    <property type="match status" value="1"/>
</dbReference>
<dbReference type="InterPro" id="IPR004358">
    <property type="entry name" value="Sig_transdc_His_kin-like_C"/>
</dbReference>
<feature type="modified residue" description="4-aspartylphosphate" evidence="14">
    <location>
        <position position="1063"/>
    </location>
</feature>
<dbReference type="InterPro" id="IPR013655">
    <property type="entry name" value="PAS_fold_3"/>
</dbReference>
<dbReference type="InterPro" id="IPR003018">
    <property type="entry name" value="GAF"/>
</dbReference>
<comment type="catalytic activity">
    <reaction evidence="1">
        <text>ATP + protein L-histidine = ADP + protein N-phospho-L-histidine.</text>
        <dbReference type="EC" id="2.7.13.3"/>
    </reaction>
</comment>
<dbReference type="InterPro" id="IPR052162">
    <property type="entry name" value="Sensor_kinase/Photoreceptor"/>
</dbReference>
<keyword evidence="13" id="KW-0472">Membrane</keyword>
<dbReference type="PANTHER" id="PTHR43304">
    <property type="entry name" value="PHYTOCHROME-LIKE PROTEIN CPH1"/>
    <property type="match status" value="1"/>
</dbReference>
<dbReference type="SUPFAM" id="SSF55785">
    <property type="entry name" value="PYP-like sensor domain (PAS domain)"/>
    <property type="match status" value="3"/>
</dbReference>
<evidence type="ECO:0000259" key="18">
    <source>
        <dbReference type="PROSITE" id="PS50112"/>
    </source>
</evidence>
<keyword evidence="8" id="KW-0812">Transmembrane</keyword>
<dbReference type="InterPro" id="IPR000700">
    <property type="entry name" value="PAS-assoc_C"/>
</dbReference>
<dbReference type="SMART" id="SM00065">
    <property type="entry name" value="GAF"/>
    <property type="match status" value="1"/>
</dbReference>
<dbReference type="FunFam" id="2.10.70.100:FF:000001">
    <property type="entry name" value="Sensory transduction histidine kinase"/>
    <property type="match status" value="1"/>
</dbReference>
<dbReference type="PANTHER" id="PTHR43304:SF1">
    <property type="entry name" value="PAC DOMAIN-CONTAINING PROTEIN"/>
    <property type="match status" value="1"/>
</dbReference>
<dbReference type="Pfam" id="PF00512">
    <property type="entry name" value="HisKA"/>
    <property type="match status" value="1"/>
</dbReference>
<dbReference type="PROSITE" id="PS50113">
    <property type="entry name" value="PAC"/>
    <property type="match status" value="3"/>
</dbReference>
<keyword evidence="12" id="KW-1133">Transmembrane helix</keyword>
<reference evidence="20 21" key="1">
    <citation type="submission" date="2020-08" db="EMBL/GenBank/DDBJ databases">
        <title>Genomic Encyclopedia of Type Strains, Phase IV (KMG-IV): sequencing the most valuable type-strain genomes for metagenomic binning, comparative biology and taxonomic classification.</title>
        <authorList>
            <person name="Goeker M."/>
        </authorList>
    </citation>
    <scope>NUCLEOTIDE SEQUENCE [LARGE SCALE GENOMIC DNA]</scope>
    <source>
        <strain evidence="20 21">DSM 27244</strain>
    </source>
</reference>
<keyword evidence="11" id="KW-0418">Kinase</keyword>
<dbReference type="InterPro" id="IPR001610">
    <property type="entry name" value="PAC"/>
</dbReference>
<evidence type="ECO:0000256" key="14">
    <source>
        <dbReference type="PROSITE-ProRule" id="PRU00169"/>
    </source>
</evidence>
<evidence type="ECO:0000256" key="9">
    <source>
        <dbReference type="ARBA" id="ARBA00022737"/>
    </source>
</evidence>
<dbReference type="Gene3D" id="3.40.50.2300">
    <property type="match status" value="1"/>
</dbReference>
<dbReference type="InterPro" id="IPR013656">
    <property type="entry name" value="PAS_4"/>
</dbReference>
<protein>
    <recommendedName>
        <fullName evidence="3">histidine kinase</fullName>
        <ecNumber evidence="3">2.7.13.3</ecNumber>
    </recommendedName>
</protein>
<dbReference type="PROSITE" id="PS50112">
    <property type="entry name" value="PAS"/>
    <property type="match status" value="1"/>
</dbReference>
<dbReference type="SUPFAM" id="SSF55874">
    <property type="entry name" value="ATPase domain of HSP90 chaperone/DNA topoisomerase II/histidine kinase"/>
    <property type="match status" value="1"/>
</dbReference>
<accession>A0A7W9EHF4</accession>
<evidence type="ECO:0000256" key="1">
    <source>
        <dbReference type="ARBA" id="ARBA00000085"/>
    </source>
</evidence>
<dbReference type="PROSITE" id="PS50110">
    <property type="entry name" value="RESPONSE_REGULATORY"/>
    <property type="match status" value="1"/>
</dbReference>
<dbReference type="GO" id="GO:0000166">
    <property type="term" value="F:nucleotide binding"/>
    <property type="evidence" value="ECO:0007669"/>
    <property type="project" value="UniProtKB-KW"/>
</dbReference>
<evidence type="ECO:0000259" key="17">
    <source>
        <dbReference type="PROSITE" id="PS50110"/>
    </source>
</evidence>
<keyword evidence="21" id="KW-1185">Reference proteome</keyword>
<evidence type="ECO:0000256" key="6">
    <source>
        <dbReference type="ARBA" id="ARBA00022553"/>
    </source>
</evidence>
<dbReference type="Pfam" id="PF01590">
    <property type="entry name" value="GAF"/>
    <property type="match status" value="1"/>
</dbReference>
<dbReference type="EMBL" id="JACIJJ010000002">
    <property type="protein sequence ID" value="MBB5698097.1"/>
    <property type="molecule type" value="Genomic_DNA"/>
</dbReference>
<dbReference type="SMART" id="SM00091">
    <property type="entry name" value="PAS"/>
    <property type="match status" value="3"/>
</dbReference>
<dbReference type="SUPFAM" id="SSF52172">
    <property type="entry name" value="CheY-like"/>
    <property type="match status" value="1"/>
</dbReference>
<keyword evidence="6 14" id="KW-0597">Phosphoprotein</keyword>
<dbReference type="GO" id="GO:0000155">
    <property type="term" value="F:phosphorelay sensor kinase activity"/>
    <property type="evidence" value="ECO:0007669"/>
    <property type="project" value="InterPro"/>
</dbReference>
<dbReference type="NCBIfam" id="TIGR00229">
    <property type="entry name" value="sensory_box"/>
    <property type="match status" value="3"/>
</dbReference>
<dbReference type="InterPro" id="IPR036890">
    <property type="entry name" value="HATPase_C_sf"/>
</dbReference>
<dbReference type="InterPro" id="IPR003661">
    <property type="entry name" value="HisK_dim/P_dom"/>
</dbReference>
<dbReference type="GO" id="GO:0005886">
    <property type="term" value="C:plasma membrane"/>
    <property type="evidence" value="ECO:0007669"/>
    <property type="project" value="UniProtKB-SubCell"/>
</dbReference>
<dbReference type="Gene3D" id="3.30.450.20">
    <property type="entry name" value="PAS domain"/>
    <property type="match status" value="4"/>
</dbReference>
<dbReference type="Proteomes" id="UP000557739">
    <property type="component" value="Unassembled WGS sequence"/>
</dbReference>
<dbReference type="EC" id="2.7.13.3" evidence="3"/>
<dbReference type="PROSITE" id="PS50109">
    <property type="entry name" value="HIS_KIN"/>
    <property type="match status" value="1"/>
</dbReference>
<dbReference type="InterPro" id="IPR005467">
    <property type="entry name" value="His_kinase_dom"/>
</dbReference>
<dbReference type="RefSeq" id="WP_246359386.1">
    <property type="nucleotide sequence ID" value="NZ_JACIJJ010000002.1"/>
</dbReference>
<evidence type="ECO:0000256" key="2">
    <source>
        <dbReference type="ARBA" id="ARBA00004429"/>
    </source>
</evidence>
<dbReference type="SMART" id="SM00387">
    <property type="entry name" value="HATPase_c"/>
    <property type="match status" value="1"/>
</dbReference>
<dbReference type="CDD" id="cd00082">
    <property type="entry name" value="HisKA"/>
    <property type="match status" value="1"/>
</dbReference>
<dbReference type="PRINTS" id="PR00344">
    <property type="entry name" value="BCTRLSENSOR"/>
</dbReference>